<evidence type="ECO:0000313" key="3">
    <source>
        <dbReference type="EMBL" id="CAL2104234.1"/>
    </source>
</evidence>
<name>A0ABP1F3D4_9FLAO</name>
<keyword evidence="1" id="KW-0472">Membrane</keyword>
<feature type="transmembrane region" description="Helical" evidence="1">
    <location>
        <begin position="15"/>
        <end position="33"/>
    </location>
</feature>
<dbReference type="EMBL" id="CAXJIO010000015">
    <property type="protein sequence ID" value="CAL2104234.1"/>
    <property type="molecule type" value="Genomic_DNA"/>
</dbReference>
<dbReference type="InterPro" id="IPR016181">
    <property type="entry name" value="Acyl_CoA_acyltransferase"/>
</dbReference>
<dbReference type="PANTHER" id="PTHR42791:SF1">
    <property type="entry name" value="N-ACETYLTRANSFERASE DOMAIN-CONTAINING PROTEIN"/>
    <property type="match status" value="1"/>
</dbReference>
<comment type="caution">
    <text evidence="3">The sequence shown here is derived from an EMBL/GenBank/DDBJ whole genome shotgun (WGS) entry which is preliminary data.</text>
</comment>
<feature type="domain" description="N-acetyltransferase" evidence="2">
    <location>
        <begin position="115"/>
        <end position="175"/>
    </location>
</feature>
<dbReference type="RefSeq" id="WP_348718513.1">
    <property type="nucleotide sequence ID" value="NZ_CAXJIO010000015.1"/>
</dbReference>
<protein>
    <submittedName>
        <fullName evidence="3">GNAT family N-acetyltransferase</fullName>
    </submittedName>
</protein>
<evidence type="ECO:0000256" key="1">
    <source>
        <dbReference type="SAM" id="Phobius"/>
    </source>
</evidence>
<dbReference type="SUPFAM" id="SSF55729">
    <property type="entry name" value="Acyl-CoA N-acyltransferases (Nat)"/>
    <property type="match status" value="1"/>
</dbReference>
<dbReference type="InterPro" id="IPR000182">
    <property type="entry name" value="GNAT_dom"/>
</dbReference>
<accession>A0ABP1F3D4</accession>
<reference evidence="3 4" key="1">
    <citation type="submission" date="2024-05" db="EMBL/GenBank/DDBJ databases">
        <authorList>
            <person name="Duchaud E."/>
        </authorList>
    </citation>
    <scope>NUCLEOTIDE SEQUENCE [LARGE SCALE GENOMIC DNA]</scope>
    <source>
        <strain evidence="3">Ena-SAMPLE-TAB-13-05-2024-13:56:06:370-140308</strain>
    </source>
</reference>
<dbReference type="InterPro" id="IPR052523">
    <property type="entry name" value="Trichothecene_AcTrans"/>
</dbReference>
<sequence length="199" mass="23358">MIKASIKHKELVTDILYSAFVGITIPNSINFVVKQDKHRNKRLRFLMEYLFLKALDFGEVYISNNQNACILLHYPHKEKTTLKTIGRDCKLAFKTIGLIRVYKVLKREYQLKKHHVKEAHIHPLIMGVKKDYQGKGSGVRLIYEVLNEHSTNKLPCILETTTKSNLKLYKKFGFYIFNETTDLGYPLYFLRKDFTNEII</sequence>
<dbReference type="Proteomes" id="UP001497527">
    <property type="component" value="Unassembled WGS sequence"/>
</dbReference>
<organism evidence="3 4">
    <name type="scientific">Tenacibaculum polynesiense</name>
    <dbReference type="NCBI Taxonomy" id="3137857"/>
    <lineage>
        <taxon>Bacteria</taxon>
        <taxon>Pseudomonadati</taxon>
        <taxon>Bacteroidota</taxon>
        <taxon>Flavobacteriia</taxon>
        <taxon>Flavobacteriales</taxon>
        <taxon>Flavobacteriaceae</taxon>
        <taxon>Tenacibaculum</taxon>
    </lineage>
</organism>
<keyword evidence="1" id="KW-0812">Transmembrane</keyword>
<evidence type="ECO:0000313" key="4">
    <source>
        <dbReference type="Proteomes" id="UP001497527"/>
    </source>
</evidence>
<keyword evidence="4" id="KW-1185">Reference proteome</keyword>
<dbReference type="PANTHER" id="PTHR42791">
    <property type="entry name" value="GNAT FAMILY ACETYLTRANSFERASE"/>
    <property type="match status" value="1"/>
</dbReference>
<dbReference type="Gene3D" id="3.40.630.30">
    <property type="match status" value="1"/>
</dbReference>
<evidence type="ECO:0000259" key="2">
    <source>
        <dbReference type="Pfam" id="PF13508"/>
    </source>
</evidence>
<gene>
    <name evidence="3" type="ORF">T190423A01A_60171</name>
</gene>
<dbReference type="Pfam" id="PF13508">
    <property type="entry name" value="Acetyltransf_7"/>
    <property type="match status" value="1"/>
</dbReference>
<proteinExistence type="predicted"/>
<keyword evidence="1" id="KW-1133">Transmembrane helix</keyword>